<feature type="compositionally biased region" description="Acidic residues" evidence="1">
    <location>
        <begin position="263"/>
        <end position="273"/>
    </location>
</feature>
<proteinExistence type="predicted"/>
<sequence>MASSSLPQQPFPYLDDTCILWCTPSGTANIKQWLANQDALFFGSFLNECAKTIDLSGDHWRSKDAGGLTREQSAVYKCLRARPINVEALVAIMQSYAEGKFRRGITKKGVVDLSNSDVGKFCPPPSTALCKTTPSKCKMLFERLRLSSESHSTHRLSLDISAIPKNILHFRKPLFNPLSGGRDDGPLMHNTIDDQTYNAAQLTLYNKVFTVGERETHRKQRELDAGLTPLQRPHPGLEKVRRKRQAGTERRKKRKFGDKSGEDGDGGEEEEESLNTMRKMKKGLPTYTFADEETKIEGKSHGKLVVTGKGKEKMEDEDEIE</sequence>
<dbReference type="Proteomes" id="UP000304947">
    <property type="component" value="Unassembled WGS sequence"/>
</dbReference>
<dbReference type="AlphaFoldDB" id="A0A4T0EGN7"/>
<feature type="compositionally biased region" description="Basic residues" evidence="1">
    <location>
        <begin position="240"/>
        <end position="256"/>
    </location>
</feature>
<evidence type="ECO:0000313" key="3">
    <source>
        <dbReference type="Proteomes" id="UP000304947"/>
    </source>
</evidence>
<evidence type="ECO:0000313" key="2">
    <source>
        <dbReference type="EMBL" id="TIA73478.1"/>
    </source>
</evidence>
<reference evidence="2 3" key="1">
    <citation type="submission" date="2018-10" db="EMBL/GenBank/DDBJ databases">
        <title>Fifty Aureobasidium pullulans genomes reveal a recombining polyextremotolerant generalist.</title>
        <authorList>
            <person name="Gostincar C."/>
            <person name="Turk M."/>
            <person name="Zajc J."/>
            <person name="Gunde-Cimerman N."/>
        </authorList>
    </citation>
    <scope>NUCLEOTIDE SEQUENCE [LARGE SCALE GENOMIC DNA]</scope>
    <source>
        <strain evidence="2 3">EXF-3380</strain>
    </source>
</reference>
<organism evidence="2 3">
    <name type="scientific">Aureobasidium pullulans</name>
    <name type="common">Black yeast</name>
    <name type="synonym">Pullularia pullulans</name>
    <dbReference type="NCBI Taxonomy" id="5580"/>
    <lineage>
        <taxon>Eukaryota</taxon>
        <taxon>Fungi</taxon>
        <taxon>Dikarya</taxon>
        <taxon>Ascomycota</taxon>
        <taxon>Pezizomycotina</taxon>
        <taxon>Dothideomycetes</taxon>
        <taxon>Dothideomycetidae</taxon>
        <taxon>Dothideales</taxon>
        <taxon>Saccotheciaceae</taxon>
        <taxon>Aureobasidium</taxon>
    </lineage>
</organism>
<dbReference type="EMBL" id="QZBU01000095">
    <property type="protein sequence ID" value="TIA73478.1"/>
    <property type="molecule type" value="Genomic_DNA"/>
</dbReference>
<comment type="caution">
    <text evidence="2">The sequence shown here is derived from an EMBL/GenBank/DDBJ whole genome shotgun (WGS) entry which is preliminary data.</text>
</comment>
<feature type="region of interest" description="Disordered" evidence="1">
    <location>
        <begin position="216"/>
        <end position="321"/>
    </location>
</feature>
<protein>
    <submittedName>
        <fullName evidence="2">Uncharacterized protein</fullName>
    </submittedName>
</protein>
<evidence type="ECO:0000256" key="1">
    <source>
        <dbReference type="SAM" id="MobiDB-lite"/>
    </source>
</evidence>
<accession>A0A4T0EGN7</accession>
<gene>
    <name evidence="2" type="ORF">D6C83_00681</name>
</gene>
<name>A0A4T0EGN7_AURPU</name>